<sequence length="59" mass="6707">MIPDIEALYNAWVCDPKPHLWPDCLRDHPMKAHGLYCFREGLRLGLLLASDAFLSEIGP</sequence>
<gene>
    <name evidence="1" type="ORF">NE579_00370</name>
</gene>
<name>A0AAW5JP63_9FIRM</name>
<dbReference type="AlphaFoldDB" id="A0AAW5JP63"/>
<accession>A0AAW5JP63</accession>
<comment type="caution">
    <text evidence="1">The sequence shown here is derived from an EMBL/GenBank/DDBJ whole genome shotgun (WGS) entry which is preliminary data.</text>
</comment>
<organism evidence="1 2">
    <name type="scientific">Intestinimonas massiliensis</name>
    <name type="common">ex Afouda et al. 2020</name>
    <dbReference type="NCBI Taxonomy" id="1673721"/>
    <lineage>
        <taxon>Bacteria</taxon>
        <taxon>Bacillati</taxon>
        <taxon>Bacillota</taxon>
        <taxon>Clostridia</taxon>
        <taxon>Eubacteriales</taxon>
        <taxon>Intestinimonas</taxon>
    </lineage>
</organism>
<protein>
    <submittedName>
        <fullName evidence="1">Uncharacterized protein</fullName>
    </submittedName>
</protein>
<evidence type="ECO:0000313" key="1">
    <source>
        <dbReference type="EMBL" id="MCQ4768920.1"/>
    </source>
</evidence>
<dbReference type="RefSeq" id="WP_256302855.1">
    <property type="nucleotide sequence ID" value="NZ_JALEQM010000100.1"/>
</dbReference>
<evidence type="ECO:0000313" key="2">
    <source>
        <dbReference type="Proteomes" id="UP001204562"/>
    </source>
</evidence>
<dbReference type="Proteomes" id="UP001204562">
    <property type="component" value="Unassembled WGS sequence"/>
</dbReference>
<reference evidence="1" key="1">
    <citation type="submission" date="2022-06" db="EMBL/GenBank/DDBJ databases">
        <title>Isolation of gut microbiota from human fecal samples.</title>
        <authorList>
            <person name="Pamer E.G."/>
            <person name="Barat B."/>
            <person name="Waligurski E."/>
            <person name="Medina S."/>
            <person name="Paddock L."/>
            <person name="Mostad J."/>
        </authorList>
    </citation>
    <scope>NUCLEOTIDE SEQUENCE</scope>
    <source>
        <strain evidence="1">DFI.9.91</strain>
    </source>
</reference>
<dbReference type="EMBL" id="JANFYS010000001">
    <property type="protein sequence ID" value="MCQ4768920.1"/>
    <property type="molecule type" value="Genomic_DNA"/>
</dbReference>
<proteinExistence type="predicted"/>